<sequence>MVTTATSIHVDKTSVAVTLTQYHISFFPQVCLADQDNSNDTTLAFVYDSGDESVQDSGVLGGIALSGDAGDNDDDFSDLLTIQHRSLPLYTLLLHERLFQAAVLHYRY</sequence>
<comment type="caution">
    <text evidence="1">The sequence shown here is derived from an EMBL/GenBank/DDBJ whole genome shotgun (WGS) entry which is preliminary data.</text>
</comment>
<dbReference type="EMBL" id="JAEPRB010000001">
    <property type="protein sequence ID" value="KAG2228363.1"/>
    <property type="molecule type" value="Genomic_DNA"/>
</dbReference>
<keyword evidence="2" id="KW-1185">Reference proteome</keyword>
<protein>
    <submittedName>
        <fullName evidence="1">Uncharacterized protein</fullName>
    </submittedName>
</protein>
<accession>A0A8H7SH59</accession>
<organism evidence="1 2">
    <name type="scientific">Circinella minor</name>
    <dbReference type="NCBI Taxonomy" id="1195481"/>
    <lineage>
        <taxon>Eukaryota</taxon>
        <taxon>Fungi</taxon>
        <taxon>Fungi incertae sedis</taxon>
        <taxon>Mucoromycota</taxon>
        <taxon>Mucoromycotina</taxon>
        <taxon>Mucoromycetes</taxon>
        <taxon>Mucorales</taxon>
        <taxon>Lichtheimiaceae</taxon>
        <taxon>Circinella</taxon>
    </lineage>
</organism>
<name>A0A8H7SH59_9FUNG</name>
<reference evidence="1 2" key="1">
    <citation type="submission" date="2020-12" db="EMBL/GenBank/DDBJ databases">
        <title>Metabolic potential, ecology and presence of endohyphal bacteria is reflected in genomic diversity of Mucoromycotina.</title>
        <authorList>
            <person name="Muszewska A."/>
            <person name="Okrasinska A."/>
            <person name="Steczkiewicz K."/>
            <person name="Drgas O."/>
            <person name="Orlowska M."/>
            <person name="Perlinska-Lenart U."/>
            <person name="Aleksandrzak-Piekarczyk T."/>
            <person name="Szatraj K."/>
            <person name="Zielenkiewicz U."/>
            <person name="Pilsyk S."/>
            <person name="Malc E."/>
            <person name="Mieczkowski P."/>
            <person name="Kruszewska J.S."/>
            <person name="Biernat P."/>
            <person name="Pawlowska J."/>
        </authorList>
    </citation>
    <scope>NUCLEOTIDE SEQUENCE [LARGE SCALE GENOMIC DNA]</scope>
    <source>
        <strain evidence="1 2">CBS 142.35</strain>
    </source>
</reference>
<evidence type="ECO:0000313" key="1">
    <source>
        <dbReference type="EMBL" id="KAG2228363.1"/>
    </source>
</evidence>
<dbReference type="Proteomes" id="UP000646827">
    <property type="component" value="Unassembled WGS sequence"/>
</dbReference>
<gene>
    <name evidence="1" type="ORF">INT45_011155</name>
</gene>
<evidence type="ECO:0000313" key="2">
    <source>
        <dbReference type="Proteomes" id="UP000646827"/>
    </source>
</evidence>
<proteinExistence type="predicted"/>
<dbReference type="AlphaFoldDB" id="A0A8H7SH59"/>